<dbReference type="EMBL" id="JAOPGA020000642">
    <property type="protein sequence ID" value="KAL0480220.1"/>
    <property type="molecule type" value="Genomic_DNA"/>
</dbReference>
<keyword evidence="2" id="KW-0012">Acyltransferase</keyword>
<dbReference type="PANTHER" id="PTHR12283">
    <property type="entry name" value="GLUTAMINYL-PEPTIDE CYCLOTRANSFERASE"/>
    <property type="match status" value="1"/>
</dbReference>
<evidence type="ECO:0000313" key="4">
    <source>
        <dbReference type="EMBL" id="KAL0480220.1"/>
    </source>
</evidence>
<dbReference type="Pfam" id="PF04389">
    <property type="entry name" value="Peptidase_M28"/>
    <property type="match status" value="1"/>
</dbReference>
<dbReference type="GO" id="GO:0008270">
    <property type="term" value="F:zinc ion binding"/>
    <property type="evidence" value="ECO:0007669"/>
    <property type="project" value="TreeGrafter"/>
</dbReference>
<name>A0AAW2YSU6_9EUKA</name>
<dbReference type="InterPro" id="IPR040234">
    <property type="entry name" value="QC/QCL"/>
</dbReference>
<protein>
    <submittedName>
        <fullName evidence="4">Glutaminyl-peptide cyclotransferase</fullName>
    </submittedName>
</protein>
<dbReference type="AlphaFoldDB" id="A0AAW2YSU6"/>
<evidence type="ECO:0000313" key="5">
    <source>
        <dbReference type="Proteomes" id="UP001431209"/>
    </source>
</evidence>
<keyword evidence="1" id="KW-0808">Transferase</keyword>
<evidence type="ECO:0000256" key="1">
    <source>
        <dbReference type="ARBA" id="ARBA00022679"/>
    </source>
</evidence>
<dbReference type="SUPFAM" id="SSF53187">
    <property type="entry name" value="Zn-dependent exopeptidases"/>
    <property type="match status" value="1"/>
</dbReference>
<proteinExistence type="predicted"/>
<accession>A0AAW2YSU6</accession>
<sequence length="317" mass="36882">MSSALNMNQTMRLFKQISKQLFSFGTRTLESNGHMLTQKYIRKFFQKSRNWSVYNDVSYQQTPHGMKKFTNIVATYKPDYTIPSNNIKKQKIIFGAHYDSKLVDGKGIIGATDALVPVVMIMVLAKVFEKFASDYFGNLNLQCVFFDGEESLEEWTETDSLYGSRHLCELWDKRNKLKDINLLINLDLIGASGAEFYNYQVHYDSQTDGTFNKLSLSEKRLRLNRRLKTHENRVFFVNAIPNVDSGADDCTPFFKKGVPILHLIPLHFPEVWHTHEDNEDILDHDEIYDILYILKYFMVHHIFNFPSNPLIKPPTES</sequence>
<comment type="caution">
    <text evidence="4">The sequence shown here is derived from an EMBL/GenBank/DDBJ whole genome shotgun (WGS) entry which is preliminary data.</text>
</comment>
<gene>
    <name evidence="4" type="ORF">AKO1_007182</name>
</gene>
<feature type="domain" description="Peptidase M28" evidence="3">
    <location>
        <begin position="71"/>
        <end position="294"/>
    </location>
</feature>
<dbReference type="PANTHER" id="PTHR12283:SF6">
    <property type="entry name" value="GLUTAMINYL-PEPTIDE CYCLOTRANSFERASE-RELATED"/>
    <property type="match status" value="1"/>
</dbReference>
<dbReference type="Gene3D" id="3.40.630.10">
    <property type="entry name" value="Zn peptidases"/>
    <property type="match status" value="1"/>
</dbReference>
<reference evidence="4 5" key="1">
    <citation type="submission" date="2024-03" db="EMBL/GenBank/DDBJ databases">
        <title>The Acrasis kona genome and developmental transcriptomes reveal deep origins of eukaryotic multicellular pathways.</title>
        <authorList>
            <person name="Sheikh S."/>
            <person name="Fu C.-J."/>
            <person name="Brown M.W."/>
            <person name="Baldauf S.L."/>
        </authorList>
    </citation>
    <scope>NUCLEOTIDE SEQUENCE [LARGE SCALE GENOMIC DNA]</scope>
    <source>
        <strain evidence="4 5">ATCC MYA-3509</strain>
    </source>
</reference>
<dbReference type="GO" id="GO:0016603">
    <property type="term" value="F:glutaminyl-peptide cyclotransferase activity"/>
    <property type="evidence" value="ECO:0007669"/>
    <property type="project" value="TreeGrafter"/>
</dbReference>
<evidence type="ECO:0000256" key="2">
    <source>
        <dbReference type="ARBA" id="ARBA00023315"/>
    </source>
</evidence>
<dbReference type="InterPro" id="IPR007484">
    <property type="entry name" value="Peptidase_M28"/>
</dbReference>
<keyword evidence="5" id="KW-1185">Reference proteome</keyword>
<organism evidence="4 5">
    <name type="scientific">Acrasis kona</name>
    <dbReference type="NCBI Taxonomy" id="1008807"/>
    <lineage>
        <taxon>Eukaryota</taxon>
        <taxon>Discoba</taxon>
        <taxon>Heterolobosea</taxon>
        <taxon>Tetramitia</taxon>
        <taxon>Eutetramitia</taxon>
        <taxon>Acrasidae</taxon>
        <taxon>Acrasis</taxon>
    </lineage>
</organism>
<evidence type="ECO:0000259" key="3">
    <source>
        <dbReference type="Pfam" id="PF04389"/>
    </source>
</evidence>
<dbReference type="Proteomes" id="UP001431209">
    <property type="component" value="Unassembled WGS sequence"/>
</dbReference>
<feature type="non-terminal residue" evidence="4">
    <location>
        <position position="317"/>
    </location>
</feature>